<evidence type="ECO:0000313" key="1">
    <source>
        <dbReference type="EMBL" id="PRZ19572.1"/>
    </source>
</evidence>
<dbReference type="Proteomes" id="UP000184384">
    <property type="component" value="Unassembled WGS sequence"/>
</dbReference>
<protein>
    <submittedName>
        <fullName evidence="2">Uncharacterized protein</fullName>
    </submittedName>
</protein>
<proteinExistence type="predicted"/>
<reference evidence="3" key="1">
    <citation type="submission" date="2016-11" db="EMBL/GenBank/DDBJ databases">
        <authorList>
            <person name="Varghese N."/>
            <person name="Submissions S."/>
        </authorList>
    </citation>
    <scope>NUCLEOTIDE SEQUENCE [LARGE SCALE GENOMIC DNA]</scope>
    <source>
        <strain evidence="3">DSM 19729</strain>
    </source>
</reference>
<evidence type="ECO:0000313" key="3">
    <source>
        <dbReference type="Proteomes" id="UP000184384"/>
    </source>
</evidence>
<reference evidence="1 4" key="3">
    <citation type="submission" date="2018-03" db="EMBL/GenBank/DDBJ databases">
        <title>Genomic Encyclopedia of Archaeal and Bacterial Type Strains, Phase II (KMG-II): from individual species to whole genera.</title>
        <authorList>
            <person name="Goeker M."/>
        </authorList>
    </citation>
    <scope>NUCLEOTIDE SEQUENCE [LARGE SCALE GENOMIC DNA]</scope>
    <source>
        <strain evidence="1 4">DSM 17797</strain>
    </source>
</reference>
<keyword evidence="4" id="KW-1185">Reference proteome</keyword>
<dbReference type="RefSeq" id="WP_072946133.1">
    <property type="nucleotide sequence ID" value="NZ_FQWO01000018.1"/>
</dbReference>
<dbReference type="EMBL" id="PVUB01000016">
    <property type="protein sequence ID" value="PRZ19572.1"/>
    <property type="molecule type" value="Genomic_DNA"/>
</dbReference>
<evidence type="ECO:0000313" key="4">
    <source>
        <dbReference type="Proteomes" id="UP000237771"/>
    </source>
</evidence>
<dbReference type="OrthoDB" id="1366850at2"/>
<gene>
    <name evidence="1" type="ORF">BC624_11620</name>
    <name evidence="2" type="ORF">SAMN05443373_11820</name>
</gene>
<sequence>MNFDDIKNELNNPNFKIDIGALLMNIHTTNLMNSYHLKSILKQQVEILELQKGKTGQELENSVELAIESLNDKYSEWLKEDLINVVNDCSRD</sequence>
<name>A0A1M5U6L5_9FLAO</name>
<dbReference type="Proteomes" id="UP000237771">
    <property type="component" value="Unassembled WGS sequence"/>
</dbReference>
<dbReference type="EMBL" id="FQWO01000018">
    <property type="protein sequence ID" value="SHH58589.1"/>
    <property type="molecule type" value="Genomic_DNA"/>
</dbReference>
<dbReference type="AlphaFoldDB" id="A0A1M5U6L5"/>
<organism evidence="2 3">
    <name type="scientific">Flavobacterium granuli</name>
    <dbReference type="NCBI Taxonomy" id="280093"/>
    <lineage>
        <taxon>Bacteria</taxon>
        <taxon>Pseudomonadati</taxon>
        <taxon>Bacteroidota</taxon>
        <taxon>Flavobacteriia</taxon>
        <taxon>Flavobacteriales</taxon>
        <taxon>Flavobacteriaceae</taxon>
        <taxon>Flavobacterium</taxon>
    </lineage>
</organism>
<accession>A0A1M5U6L5</accession>
<reference evidence="2" key="2">
    <citation type="submission" date="2016-11" db="EMBL/GenBank/DDBJ databases">
        <authorList>
            <person name="Jaros S."/>
            <person name="Januszkiewicz K."/>
            <person name="Wedrychowicz H."/>
        </authorList>
    </citation>
    <scope>NUCLEOTIDE SEQUENCE [LARGE SCALE GENOMIC DNA]</scope>
    <source>
        <strain evidence="2">DSM 19729</strain>
    </source>
</reference>
<evidence type="ECO:0000313" key="2">
    <source>
        <dbReference type="EMBL" id="SHH58589.1"/>
    </source>
</evidence>